<evidence type="ECO:0000259" key="1">
    <source>
        <dbReference type="Pfam" id="PF13524"/>
    </source>
</evidence>
<name>A0A1A9PQN9_9BACI</name>
<comment type="caution">
    <text evidence="2">The sequence shown here is derived from an EMBL/GenBank/DDBJ whole genome shotgun (WGS) entry which is preliminary data.</text>
</comment>
<protein>
    <submittedName>
        <fullName evidence="2">Protein CgeB</fullName>
    </submittedName>
</protein>
<dbReference type="AlphaFoldDB" id="A0A1A9PQN9"/>
<dbReference type="SUPFAM" id="SSF53756">
    <property type="entry name" value="UDP-Glycosyltransferase/glycogen phosphorylase"/>
    <property type="match status" value="1"/>
</dbReference>
<dbReference type="Pfam" id="PF13524">
    <property type="entry name" value="Glyco_trans_1_2"/>
    <property type="match status" value="1"/>
</dbReference>
<accession>A0A1A9PQN9</accession>
<evidence type="ECO:0000313" key="2">
    <source>
        <dbReference type="EMBL" id="PEM45518.1"/>
    </source>
</evidence>
<organism evidence="2 3">
    <name type="scientific">Bacillus wiedmannii</name>
    <dbReference type="NCBI Taxonomy" id="1890302"/>
    <lineage>
        <taxon>Bacteria</taxon>
        <taxon>Bacillati</taxon>
        <taxon>Bacillota</taxon>
        <taxon>Bacilli</taxon>
        <taxon>Bacillales</taxon>
        <taxon>Bacillaceae</taxon>
        <taxon>Bacillus</taxon>
        <taxon>Bacillus cereus group</taxon>
    </lineage>
</organism>
<reference evidence="2 3" key="1">
    <citation type="submission" date="2017-09" db="EMBL/GenBank/DDBJ databases">
        <title>Large-scale bioinformatics analysis of Bacillus genomes uncovers conserved roles of natural products in bacterial physiology.</title>
        <authorList>
            <consortium name="Agbiome Team Llc"/>
            <person name="Bleich R.M."/>
            <person name="Grubbs K.J."/>
            <person name="Santa Maria K.C."/>
            <person name="Allen S.E."/>
            <person name="Farag S."/>
            <person name="Shank E.A."/>
            <person name="Bowers A."/>
        </authorList>
    </citation>
    <scope>NUCLEOTIDE SEQUENCE [LARGE SCALE GENOMIC DNA]</scope>
    <source>
        <strain evidence="2 3">AFS010764</strain>
    </source>
</reference>
<gene>
    <name evidence="2" type="ORF">CN611_28205</name>
</gene>
<dbReference type="EMBL" id="NUDL01000120">
    <property type="protein sequence ID" value="PEM45518.1"/>
    <property type="molecule type" value="Genomic_DNA"/>
</dbReference>
<proteinExistence type="predicted"/>
<dbReference type="InterPro" id="IPR055259">
    <property type="entry name" value="YkvP/CgeB_Glyco_trans-like"/>
</dbReference>
<sequence>MKLLYITSGYSKIYQYLDQSIQRAFIDQNFEWLAVQPCELLEQLDFITATFHPDIVFTLLGNHLPQKAIHYFKKRNIKLAVWLTEDPFYIDTSLLLLNNFDFIFTIDSEALKYYTALGYINVYHLPLATNIDVFKPSLKNPKYKSEVLFIGYPYPIRVKLIQFLLEKTPYHYTIIGKHWRNKLLKKWKNHRRIKIIEEWIPPQEVALYYNNASLILNPHRSHLFPQNKNKNRVKNNTINNRTFDIAACQGFQIIEEKPDLSSFFNKDEIISYNSFEDCLNKVSLHLNDTILKELMVGKIHTKIITQHTFHERIHFITTILQSHLH</sequence>
<dbReference type="RefSeq" id="WP_064475269.1">
    <property type="nucleotide sequence ID" value="NZ_JAKGBO010000019.1"/>
</dbReference>
<dbReference type="Proteomes" id="UP000220621">
    <property type="component" value="Unassembled WGS sequence"/>
</dbReference>
<feature type="domain" description="Spore protein YkvP/CgeB glycosyl transferase-like" evidence="1">
    <location>
        <begin position="159"/>
        <end position="316"/>
    </location>
</feature>
<evidence type="ECO:0000313" key="3">
    <source>
        <dbReference type="Proteomes" id="UP000220621"/>
    </source>
</evidence>